<reference evidence="1 2" key="1">
    <citation type="submission" date="2024-09" db="EMBL/GenBank/DDBJ databases">
        <authorList>
            <person name="D'Angelo T."/>
        </authorList>
    </citation>
    <scope>NUCLEOTIDE SEQUENCE [LARGE SCALE GENOMIC DNA]</scope>
    <source>
        <strain evidence="1">SAG AM-320-E07</strain>
    </source>
</reference>
<dbReference type="Proteomes" id="UP001593833">
    <property type="component" value="Unassembled WGS sequence"/>
</dbReference>
<evidence type="ECO:0000313" key="1">
    <source>
        <dbReference type="EMBL" id="MFC1572283.1"/>
    </source>
</evidence>
<dbReference type="PROSITE" id="PS51257">
    <property type="entry name" value="PROKAR_LIPOPROTEIN"/>
    <property type="match status" value="1"/>
</dbReference>
<comment type="caution">
    <text evidence="1">The sequence shown here is derived from an EMBL/GenBank/DDBJ whole genome shotgun (WGS) entry which is preliminary data.</text>
</comment>
<dbReference type="EMBL" id="JBHPKH010000010">
    <property type="protein sequence ID" value="MFC1572283.1"/>
    <property type="molecule type" value="Genomic_DNA"/>
</dbReference>
<dbReference type="SUPFAM" id="SSF53649">
    <property type="entry name" value="Alkaline phosphatase-like"/>
    <property type="match status" value="1"/>
</dbReference>
<evidence type="ECO:0000313" key="2">
    <source>
        <dbReference type="Proteomes" id="UP001593833"/>
    </source>
</evidence>
<accession>A0ABV6YIW0</accession>
<organism evidence="1 2">
    <name type="scientific">Eiseniibacteriota bacterium</name>
    <dbReference type="NCBI Taxonomy" id="2212470"/>
    <lineage>
        <taxon>Bacteria</taxon>
        <taxon>Candidatus Eiseniibacteriota</taxon>
    </lineage>
</organism>
<sequence length="430" mass="48456">MATNRYWTMTLVVMVAFLMGCGESDQTVQQPSRLLMIGIDSADWGLLDRMIEDQRLPNLAALRAQSASGTMRSFHPLEKSPLLWASICTGMKPEVHGIGHFVKGAEQSPLGANDWEAPAIWDIIGPVGRKSAVIGMWMTYPARDISGVLVSDYLQYSSTQKQTTERMISPDSLSAPLSSLRVTMDDIEDADLAHFLPVDKIPIVERKKPRLLPKLKAFFAADLTYLSVARELAKEDAFDFFFLYLRGPDMVSHKFWRFYEPEKGNLPRDPELEEILGQVVPRYYEWTDEAVGEVLSWFPEDRQVVTVSDHGFYGPRVVETSFRDATQEHTVNGIFTIRSPLYEPGTRFNQLELLSVCPTLLSLLGIPPAEDMPGGVLLKGLSDEGRQRLPDLERNRIESYQMLAPGDIEGGETPEIDEKIREQLRTLGYI</sequence>
<proteinExistence type="predicted"/>
<dbReference type="InterPro" id="IPR017850">
    <property type="entry name" value="Alkaline_phosphatase_core_sf"/>
</dbReference>
<keyword evidence="2" id="KW-1185">Reference proteome</keyword>
<name>A0ABV6YIW0_UNCEI</name>
<protein>
    <submittedName>
        <fullName evidence="1">Alkaline phosphatase family protein</fullName>
    </submittedName>
</protein>
<gene>
    <name evidence="1" type="ORF">ACFL6M_01670</name>
</gene>
<dbReference type="InterPro" id="IPR002591">
    <property type="entry name" value="Phosphodiest/P_Trfase"/>
</dbReference>
<dbReference type="Pfam" id="PF01663">
    <property type="entry name" value="Phosphodiest"/>
    <property type="match status" value="1"/>
</dbReference>
<dbReference type="Gene3D" id="3.40.720.10">
    <property type="entry name" value="Alkaline Phosphatase, subunit A"/>
    <property type="match status" value="1"/>
</dbReference>